<evidence type="ECO:0000313" key="10">
    <source>
        <dbReference type="Proteomes" id="UP001260959"/>
    </source>
</evidence>
<evidence type="ECO:0000313" key="9">
    <source>
        <dbReference type="EMBL" id="MDR4953620.1"/>
    </source>
</evidence>
<evidence type="ECO:0000256" key="6">
    <source>
        <dbReference type="PROSITE-ProRule" id="PRU00339"/>
    </source>
</evidence>
<dbReference type="InterPro" id="IPR051476">
    <property type="entry name" value="Bac_ResReg_Asp_Phosphatase"/>
</dbReference>
<dbReference type="InterPro" id="IPR011990">
    <property type="entry name" value="TPR-like_helical_dom_sf"/>
</dbReference>
<evidence type="ECO:0000256" key="5">
    <source>
        <dbReference type="ARBA" id="ARBA00038253"/>
    </source>
</evidence>
<evidence type="ECO:0000256" key="3">
    <source>
        <dbReference type="ARBA" id="ARBA00022737"/>
    </source>
</evidence>
<accession>A0ABU1E7N8</accession>
<dbReference type="SUPFAM" id="SSF48452">
    <property type="entry name" value="TPR-like"/>
    <property type="match status" value="1"/>
</dbReference>
<dbReference type="EMBL" id="JAVIXS010000015">
    <property type="protein sequence ID" value="MDR4953620.1"/>
    <property type="molecule type" value="Genomic_DNA"/>
</dbReference>
<keyword evidence="7" id="KW-0812">Transmembrane</keyword>
<keyword evidence="4 6" id="KW-0802">TPR repeat</keyword>
<dbReference type="Gene3D" id="1.10.10.10">
    <property type="entry name" value="Winged helix-like DNA-binding domain superfamily/Winged helix DNA-binding domain"/>
    <property type="match status" value="1"/>
</dbReference>
<gene>
    <name evidence="9" type="ORF">REB14_15685</name>
</gene>
<name>A0ABU1E7N8_9FLAO</name>
<comment type="similarity">
    <text evidence="5">Belongs to the Rap family.</text>
</comment>
<organism evidence="9 10">
    <name type="scientific">Chryseobacterium metallicongregator</name>
    <dbReference type="NCBI Taxonomy" id="3073042"/>
    <lineage>
        <taxon>Bacteria</taxon>
        <taxon>Pseudomonadati</taxon>
        <taxon>Bacteroidota</taxon>
        <taxon>Flavobacteriia</taxon>
        <taxon>Flavobacteriales</taxon>
        <taxon>Weeksellaceae</taxon>
        <taxon>Chryseobacterium group</taxon>
        <taxon>Chryseobacterium</taxon>
    </lineage>
</organism>
<feature type="transmembrane region" description="Helical" evidence="7">
    <location>
        <begin position="274"/>
        <end position="293"/>
    </location>
</feature>
<sequence>MEKKLLKRSQELNYTKGEIRAYINLANFLCGLNKNKESFYFLTMADEKLKKFNDAVLTTRLNIIYGKNYHAIGLYKESLLSFNKAIRLAYRISDKEDRNRRLNYIYNQKMIAFQEKGIMDSVYAMERKLPVNSELFVSRAERNLKRKKLDSAEYYLNKANSFFNQVPAESKSRILLSYGELYFEKKEYEEALKYYFQSLELVRKIGLKKSERVIYQHIYEVYKKQNDIERANIYLEKYTILSDSLNSVERNILDIPIRKIINENIESEKQEKYIFYYIFAGVVLLSIILLAFLRKSSESREKQKDILIKEKERETEILKKKLSSSIDELVQLAIHNNPVFLGKFEEAYPQFYNSLLLQCPNITPKEIKLCALVRLNFSNKEIAQYNHISIRTVESQKYRLRKKLGVAGDIDFNQWILML</sequence>
<evidence type="ECO:0000256" key="1">
    <source>
        <dbReference type="ARBA" id="ARBA00004496"/>
    </source>
</evidence>
<evidence type="ECO:0000256" key="7">
    <source>
        <dbReference type="SAM" id="Phobius"/>
    </source>
</evidence>
<evidence type="ECO:0000256" key="4">
    <source>
        <dbReference type="ARBA" id="ARBA00022803"/>
    </source>
</evidence>
<comment type="subcellular location">
    <subcellularLocation>
        <location evidence="1">Cytoplasm</location>
    </subcellularLocation>
</comment>
<dbReference type="InterPro" id="IPR019734">
    <property type="entry name" value="TPR_rpt"/>
</dbReference>
<evidence type="ECO:0000259" key="8">
    <source>
        <dbReference type="SMART" id="SM00421"/>
    </source>
</evidence>
<dbReference type="Gene3D" id="1.25.40.10">
    <property type="entry name" value="Tetratricopeptide repeat domain"/>
    <property type="match status" value="1"/>
</dbReference>
<dbReference type="InterPro" id="IPR000792">
    <property type="entry name" value="Tscrpt_reg_LuxR_C"/>
</dbReference>
<dbReference type="InterPro" id="IPR036388">
    <property type="entry name" value="WH-like_DNA-bd_sf"/>
</dbReference>
<dbReference type="PANTHER" id="PTHR46630:SF1">
    <property type="entry name" value="TETRATRICOPEPTIDE REPEAT PROTEIN 29"/>
    <property type="match status" value="1"/>
</dbReference>
<dbReference type="Pfam" id="PF00196">
    <property type="entry name" value="GerE"/>
    <property type="match status" value="1"/>
</dbReference>
<keyword evidence="7" id="KW-1133">Transmembrane helix</keyword>
<dbReference type="InterPro" id="IPR016032">
    <property type="entry name" value="Sig_transdc_resp-reg_C-effctor"/>
</dbReference>
<feature type="domain" description="HTH luxR-type" evidence="8">
    <location>
        <begin position="359"/>
        <end position="416"/>
    </location>
</feature>
<proteinExistence type="inferred from homology"/>
<keyword evidence="7" id="KW-0472">Membrane</keyword>
<protein>
    <submittedName>
        <fullName evidence="9">LuxR family transcriptional regulator</fullName>
    </submittedName>
</protein>
<dbReference type="PANTHER" id="PTHR46630">
    <property type="entry name" value="TETRATRICOPEPTIDE REPEAT PROTEIN 29"/>
    <property type="match status" value="1"/>
</dbReference>
<dbReference type="PROSITE" id="PS50005">
    <property type="entry name" value="TPR"/>
    <property type="match status" value="1"/>
</dbReference>
<keyword evidence="2" id="KW-0963">Cytoplasm</keyword>
<keyword evidence="3" id="KW-0677">Repeat</keyword>
<dbReference type="SMART" id="SM00421">
    <property type="entry name" value="HTH_LUXR"/>
    <property type="match status" value="1"/>
</dbReference>
<reference evidence="9 10" key="1">
    <citation type="submission" date="2023-08" db="EMBL/GenBank/DDBJ databases">
        <authorList>
            <person name="Maltman C."/>
        </authorList>
    </citation>
    <scope>NUCLEOTIDE SEQUENCE [LARGE SCALE GENOMIC DNA]</scope>
    <source>
        <strain evidence="9 10">ES2</strain>
    </source>
</reference>
<dbReference type="Proteomes" id="UP001260959">
    <property type="component" value="Unassembled WGS sequence"/>
</dbReference>
<feature type="repeat" description="TPR" evidence="6">
    <location>
        <begin position="172"/>
        <end position="205"/>
    </location>
</feature>
<comment type="caution">
    <text evidence="9">The sequence shown here is derived from an EMBL/GenBank/DDBJ whole genome shotgun (WGS) entry which is preliminary data.</text>
</comment>
<dbReference type="SUPFAM" id="SSF46894">
    <property type="entry name" value="C-terminal effector domain of the bipartite response regulators"/>
    <property type="match status" value="1"/>
</dbReference>
<keyword evidence="10" id="KW-1185">Reference proteome</keyword>
<evidence type="ECO:0000256" key="2">
    <source>
        <dbReference type="ARBA" id="ARBA00022490"/>
    </source>
</evidence>